<sequence>MSSVLLLLVFSTPSNRSVPDKEPNVLFFLVLSCWVTSFITSSLSLPPPSPFLSLSSLPLSLSVHTVMRERERERERENFTDRRLVPCSVRHHQLCLFRMNESKQKADRKEPGINRTP</sequence>
<comment type="caution">
    <text evidence="2">The sequence shown here is derived from an EMBL/GenBank/DDBJ whole genome shotgun (WGS) entry which is preliminary data.</text>
</comment>
<evidence type="ECO:0000313" key="3">
    <source>
        <dbReference type="Proteomes" id="UP001346149"/>
    </source>
</evidence>
<dbReference type="Proteomes" id="UP001346149">
    <property type="component" value="Unassembled WGS sequence"/>
</dbReference>
<evidence type="ECO:0000256" key="1">
    <source>
        <dbReference type="SAM" id="SignalP"/>
    </source>
</evidence>
<keyword evidence="3" id="KW-1185">Reference proteome</keyword>
<keyword evidence="1" id="KW-0732">Signal</keyword>
<name>A0AAN7QFH7_TRANT</name>
<evidence type="ECO:0008006" key="4">
    <source>
        <dbReference type="Google" id="ProtNLM"/>
    </source>
</evidence>
<dbReference type="AlphaFoldDB" id="A0AAN7QFH7"/>
<proteinExistence type="predicted"/>
<gene>
    <name evidence="2" type="ORF">SAY86_026858</name>
</gene>
<organism evidence="2 3">
    <name type="scientific">Trapa natans</name>
    <name type="common">Water chestnut</name>
    <dbReference type="NCBI Taxonomy" id="22666"/>
    <lineage>
        <taxon>Eukaryota</taxon>
        <taxon>Viridiplantae</taxon>
        <taxon>Streptophyta</taxon>
        <taxon>Embryophyta</taxon>
        <taxon>Tracheophyta</taxon>
        <taxon>Spermatophyta</taxon>
        <taxon>Magnoliopsida</taxon>
        <taxon>eudicotyledons</taxon>
        <taxon>Gunneridae</taxon>
        <taxon>Pentapetalae</taxon>
        <taxon>rosids</taxon>
        <taxon>malvids</taxon>
        <taxon>Myrtales</taxon>
        <taxon>Lythraceae</taxon>
        <taxon>Trapa</taxon>
    </lineage>
</organism>
<accession>A0AAN7QFH7</accession>
<dbReference type="EMBL" id="JAXQNO010000023">
    <property type="protein sequence ID" value="KAK4765768.1"/>
    <property type="molecule type" value="Genomic_DNA"/>
</dbReference>
<feature type="signal peptide" evidence="1">
    <location>
        <begin position="1"/>
        <end position="17"/>
    </location>
</feature>
<evidence type="ECO:0000313" key="2">
    <source>
        <dbReference type="EMBL" id="KAK4765768.1"/>
    </source>
</evidence>
<protein>
    <recommendedName>
        <fullName evidence="4">Secreted protein</fullName>
    </recommendedName>
</protein>
<reference evidence="2 3" key="1">
    <citation type="journal article" date="2023" name="Hortic Res">
        <title>Pangenome of water caltrop reveals structural variations and asymmetric subgenome divergence after allopolyploidization.</title>
        <authorList>
            <person name="Zhang X."/>
            <person name="Chen Y."/>
            <person name="Wang L."/>
            <person name="Yuan Y."/>
            <person name="Fang M."/>
            <person name="Shi L."/>
            <person name="Lu R."/>
            <person name="Comes H.P."/>
            <person name="Ma Y."/>
            <person name="Chen Y."/>
            <person name="Huang G."/>
            <person name="Zhou Y."/>
            <person name="Zheng Z."/>
            <person name="Qiu Y."/>
        </authorList>
    </citation>
    <scope>NUCLEOTIDE SEQUENCE [LARGE SCALE GENOMIC DNA]</scope>
    <source>
        <strain evidence="2">F231</strain>
    </source>
</reference>
<feature type="chain" id="PRO_5042934945" description="Secreted protein" evidence="1">
    <location>
        <begin position="18"/>
        <end position="117"/>
    </location>
</feature>